<dbReference type="RefSeq" id="WP_011642889.1">
    <property type="nucleotide sequence ID" value="NC_008347.1"/>
</dbReference>
<evidence type="ECO:0000256" key="1">
    <source>
        <dbReference type="SAM" id="MobiDB-lite"/>
    </source>
</evidence>
<name>Q0AR45_MARMM</name>
<organism evidence="2 3">
    <name type="scientific">Maricaulis maris (strain MCS10)</name>
    <name type="common">Caulobacter maris</name>
    <dbReference type="NCBI Taxonomy" id="394221"/>
    <lineage>
        <taxon>Bacteria</taxon>
        <taxon>Pseudomonadati</taxon>
        <taxon>Pseudomonadota</taxon>
        <taxon>Alphaproteobacteria</taxon>
        <taxon>Maricaulales</taxon>
        <taxon>Maricaulaceae</taxon>
        <taxon>Maricaulis</taxon>
    </lineage>
</organism>
<dbReference type="EMBL" id="CP000449">
    <property type="protein sequence ID" value="ABI65242.1"/>
    <property type="molecule type" value="Genomic_DNA"/>
</dbReference>
<feature type="region of interest" description="Disordered" evidence="1">
    <location>
        <begin position="151"/>
        <end position="177"/>
    </location>
</feature>
<sequence length="177" mass="19461" precursor="true">MRPALPWIIALVGSVLINGALAGYVVHRTADGPRWQMPSPEAREVGRRAGPGSRQGFDLRSFVDALPDEARAEARARLRNAFLDMRGPGRDAMDVRRELDALLVAEEFDAEAVADAMARMHASQRAIEMQIETIVLDVVAGLDAETRAAALQAGRERIGRRGPPRDRRREGPPPPRQ</sequence>
<dbReference type="InterPro" id="IPR025961">
    <property type="entry name" value="Metal_resist"/>
</dbReference>
<keyword evidence="3" id="KW-1185">Reference proteome</keyword>
<protein>
    <submittedName>
        <fullName evidence="2">Integral membrane protein</fullName>
    </submittedName>
</protein>
<gene>
    <name evidence="2" type="ordered locus">Mmar10_0949</name>
</gene>
<accession>Q0AR45</accession>
<evidence type="ECO:0000313" key="3">
    <source>
        <dbReference type="Proteomes" id="UP000001964"/>
    </source>
</evidence>
<dbReference type="HOGENOM" id="CLU_1516155_0_0_5"/>
<evidence type="ECO:0000313" key="2">
    <source>
        <dbReference type="EMBL" id="ABI65242.1"/>
    </source>
</evidence>
<dbReference type="OrthoDB" id="7631987at2"/>
<reference evidence="2 3" key="1">
    <citation type="submission" date="2006-08" db="EMBL/GenBank/DDBJ databases">
        <title>Complete sequence of Maricaulis maris MCS10.</title>
        <authorList>
            <consortium name="US DOE Joint Genome Institute"/>
            <person name="Copeland A."/>
            <person name="Lucas S."/>
            <person name="Lapidus A."/>
            <person name="Barry K."/>
            <person name="Detter J.C."/>
            <person name="Glavina del Rio T."/>
            <person name="Hammon N."/>
            <person name="Israni S."/>
            <person name="Dalin E."/>
            <person name="Tice H."/>
            <person name="Pitluck S."/>
            <person name="Saunders E."/>
            <person name="Brettin T."/>
            <person name="Bruce D."/>
            <person name="Han C."/>
            <person name="Tapia R."/>
            <person name="Gilna P."/>
            <person name="Schmutz J."/>
            <person name="Larimer F."/>
            <person name="Land M."/>
            <person name="Hauser L."/>
            <person name="Kyrpides N."/>
            <person name="Mikhailova N."/>
            <person name="Viollier P."/>
            <person name="Stephens C."/>
            <person name="Richardson P."/>
        </authorList>
    </citation>
    <scope>NUCLEOTIDE SEQUENCE [LARGE SCALE GENOMIC DNA]</scope>
    <source>
        <strain evidence="2 3">MCS10</strain>
    </source>
</reference>
<dbReference type="eggNOG" id="COG5612">
    <property type="taxonomic scope" value="Bacteria"/>
</dbReference>
<dbReference type="STRING" id="394221.Mmar10_0949"/>
<feature type="compositionally biased region" description="Basic and acidic residues" evidence="1">
    <location>
        <begin position="154"/>
        <end position="171"/>
    </location>
</feature>
<proteinExistence type="predicted"/>
<dbReference type="AlphaFoldDB" id="Q0AR45"/>
<dbReference type="Pfam" id="PF13801">
    <property type="entry name" value="Metal_resist"/>
    <property type="match status" value="1"/>
</dbReference>
<dbReference type="KEGG" id="mmr:Mmar10_0949"/>
<dbReference type="Proteomes" id="UP000001964">
    <property type="component" value="Chromosome"/>
</dbReference>